<dbReference type="InterPro" id="IPR002104">
    <property type="entry name" value="Integrase_catalytic"/>
</dbReference>
<evidence type="ECO:0000256" key="3">
    <source>
        <dbReference type="ARBA" id="ARBA00023172"/>
    </source>
</evidence>
<dbReference type="SUPFAM" id="SSF47823">
    <property type="entry name" value="lambda integrase-like, N-terminal domain"/>
    <property type="match status" value="1"/>
</dbReference>
<dbReference type="InterPro" id="IPR011010">
    <property type="entry name" value="DNA_brk_join_enz"/>
</dbReference>
<dbReference type="Gene3D" id="1.10.443.10">
    <property type="entry name" value="Intergrase catalytic core"/>
    <property type="match status" value="1"/>
</dbReference>
<dbReference type="Gene3D" id="1.10.150.130">
    <property type="match status" value="1"/>
</dbReference>
<dbReference type="Proteomes" id="UP000238413">
    <property type="component" value="Chromosome"/>
</dbReference>
<gene>
    <name evidence="7" type="ORF">C4B68_07215</name>
</gene>
<dbReference type="InterPro" id="IPR044068">
    <property type="entry name" value="CB"/>
</dbReference>
<accession>A0ABN5HWV0</accession>
<sequence length="416" mass="47141">MKRTSTSTAIGLQGADISFRQSTPEAVVFLHRTAQARTAGPWPFDASAVLERSGACDGKCFILGPDGSYDVQLNRFGRELDSWGVRSDNGHEGYMRDIMLYCRFLHESRGGKSIWETDSADLRAYKVVRMRMDDENSISAATWRRSIAALDKWVEWSLYEELLDREPFRYIDNTVMTPQGPKRVRVNAEYDVHDDQEPLRIVQFVDYLLWRNVGLLGELPDGRPDPKWRGRHGARNALFADSLVYTGMRLGEGASLLTTELPPVEGGRGEIYLAAQVTKRHKARRVFANRRTLRAWHHYLSIERSAVVEQARARERYVGLEEFVPVGRAGRHALTVVGSSRAWSYSKIGVGVRQNLFRVDAVGLPREPLALWLGEDGYPLKSSTWQSAFRRANERCASFGIDVEVSPHTLRHVFSA</sequence>
<dbReference type="InterPro" id="IPR010998">
    <property type="entry name" value="Integrase_recombinase_N"/>
</dbReference>
<evidence type="ECO:0000256" key="1">
    <source>
        <dbReference type="ARBA" id="ARBA00022908"/>
    </source>
</evidence>
<protein>
    <submittedName>
        <fullName evidence="7">Recombinase XerD</fullName>
    </submittedName>
</protein>
<organism evidence="7 8">
    <name type="scientific">Streptomyces dengpaensis</name>
    <dbReference type="NCBI Taxonomy" id="2049881"/>
    <lineage>
        <taxon>Bacteria</taxon>
        <taxon>Bacillati</taxon>
        <taxon>Actinomycetota</taxon>
        <taxon>Actinomycetes</taxon>
        <taxon>Kitasatosporales</taxon>
        <taxon>Streptomycetaceae</taxon>
        <taxon>Streptomyces</taxon>
    </lineage>
</organism>
<dbReference type="InterPro" id="IPR013762">
    <property type="entry name" value="Integrase-like_cat_sf"/>
</dbReference>
<feature type="domain" description="Core-binding (CB)" evidence="6">
    <location>
        <begin position="74"/>
        <end position="158"/>
    </location>
</feature>
<dbReference type="PROSITE" id="PS51898">
    <property type="entry name" value="TYR_RECOMBINASE"/>
    <property type="match status" value="1"/>
</dbReference>
<name>A0ABN5HWV0_9ACTN</name>
<dbReference type="Pfam" id="PF02899">
    <property type="entry name" value="Phage_int_SAM_1"/>
    <property type="match status" value="1"/>
</dbReference>
<evidence type="ECO:0000259" key="5">
    <source>
        <dbReference type="PROSITE" id="PS51898"/>
    </source>
</evidence>
<evidence type="ECO:0000313" key="7">
    <source>
        <dbReference type="EMBL" id="AVH55605.1"/>
    </source>
</evidence>
<keyword evidence="3" id="KW-0233">DNA recombination</keyword>
<dbReference type="InterPro" id="IPR004107">
    <property type="entry name" value="Integrase_SAM-like_N"/>
</dbReference>
<proteinExistence type="predicted"/>
<evidence type="ECO:0000259" key="6">
    <source>
        <dbReference type="PROSITE" id="PS51900"/>
    </source>
</evidence>
<dbReference type="EMBL" id="CP026652">
    <property type="protein sequence ID" value="AVH55605.1"/>
    <property type="molecule type" value="Genomic_DNA"/>
</dbReference>
<feature type="domain" description="Tyr recombinase" evidence="5">
    <location>
        <begin position="203"/>
        <end position="416"/>
    </location>
</feature>
<evidence type="ECO:0000256" key="2">
    <source>
        <dbReference type="ARBA" id="ARBA00023125"/>
    </source>
</evidence>
<keyword evidence="8" id="KW-1185">Reference proteome</keyword>
<dbReference type="SUPFAM" id="SSF56349">
    <property type="entry name" value="DNA breaking-rejoining enzymes"/>
    <property type="match status" value="1"/>
</dbReference>
<dbReference type="Pfam" id="PF00589">
    <property type="entry name" value="Phage_integrase"/>
    <property type="match status" value="1"/>
</dbReference>
<reference evidence="7 8" key="1">
    <citation type="submission" date="2018-02" db="EMBL/GenBank/DDBJ databases">
        <title>Complete genome sequence of Streptomyces dengpaensis, the producer of angucyclines.</title>
        <authorList>
            <person name="Yumei L."/>
        </authorList>
    </citation>
    <scope>NUCLEOTIDE SEQUENCE [LARGE SCALE GENOMIC DNA]</scope>
    <source>
        <strain evidence="7 8">XZHG99</strain>
    </source>
</reference>
<keyword evidence="1" id="KW-0229">DNA integration</keyword>
<dbReference type="RefSeq" id="WP_099498577.1">
    <property type="nucleotide sequence ID" value="NZ_CP026652.1"/>
</dbReference>
<keyword evidence="2 4" id="KW-0238">DNA-binding</keyword>
<evidence type="ECO:0000256" key="4">
    <source>
        <dbReference type="PROSITE-ProRule" id="PRU01248"/>
    </source>
</evidence>
<dbReference type="PROSITE" id="PS51900">
    <property type="entry name" value="CB"/>
    <property type="match status" value="1"/>
</dbReference>
<evidence type="ECO:0000313" key="8">
    <source>
        <dbReference type="Proteomes" id="UP000238413"/>
    </source>
</evidence>